<name>A0A3A9JZ03_9BACI</name>
<dbReference type="RefSeq" id="WP_120689081.1">
    <property type="nucleotide sequence ID" value="NZ_KZ614146.1"/>
</dbReference>
<proteinExistence type="predicted"/>
<sequence length="77" mass="9198">MSLREEILKEGKQEGRLLQNQEDIHYFLEENIREEAEDLYKKVTSIQDTERLGQLKRKLYRTSSKAEIRKMVIEGSQ</sequence>
<accession>A0A3A9JZ03</accession>
<gene>
    <name evidence="1" type="ORF">CR203_20965</name>
</gene>
<organism evidence="1 2">
    <name type="scientific">Salipaludibacillus neizhouensis</name>
    <dbReference type="NCBI Taxonomy" id="885475"/>
    <lineage>
        <taxon>Bacteria</taxon>
        <taxon>Bacillati</taxon>
        <taxon>Bacillota</taxon>
        <taxon>Bacilli</taxon>
        <taxon>Bacillales</taxon>
        <taxon>Bacillaceae</taxon>
    </lineage>
</organism>
<evidence type="ECO:0000313" key="1">
    <source>
        <dbReference type="EMBL" id="RKL65419.1"/>
    </source>
</evidence>
<reference evidence="1 2" key="1">
    <citation type="submission" date="2017-10" db="EMBL/GenBank/DDBJ databases">
        <title>Bacillus sp. nov., a halophilic bacterium isolated from a Keqin Lake.</title>
        <authorList>
            <person name="Wang H."/>
        </authorList>
    </citation>
    <scope>NUCLEOTIDE SEQUENCE [LARGE SCALE GENOMIC DNA]</scope>
    <source>
        <strain evidence="1 2">KCTC 13187</strain>
    </source>
</reference>
<dbReference type="AlphaFoldDB" id="A0A3A9JZ03"/>
<evidence type="ECO:0000313" key="2">
    <source>
        <dbReference type="Proteomes" id="UP000281498"/>
    </source>
</evidence>
<comment type="caution">
    <text evidence="1">The sequence shown here is derived from an EMBL/GenBank/DDBJ whole genome shotgun (WGS) entry which is preliminary data.</text>
</comment>
<dbReference type="EMBL" id="PDOE01000017">
    <property type="protein sequence ID" value="RKL65419.1"/>
    <property type="molecule type" value="Genomic_DNA"/>
</dbReference>
<dbReference type="Proteomes" id="UP000281498">
    <property type="component" value="Unassembled WGS sequence"/>
</dbReference>
<protein>
    <submittedName>
        <fullName evidence="1">Uncharacterized protein</fullName>
    </submittedName>
</protein>
<keyword evidence="2" id="KW-1185">Reference proteome</keyword>